<dbReference type="InterPro" id="IPR036291">
    <property type="entry name" value="NAD(P)-bd_dom_sf"/>
</dbReference>
<comment type="caution">
    <text evidence="2">The sequence shown here is derived from an EMBL/GenBank/DDBJ whole genome shotgun (WGS) entry which is preliminary data.</text>
</comment>
<dbReference type="Gene3D" id="3.90.180.10">
    <property type="entry name" value="Medium-chain alcohol dehydrogenases, catalytic domain"/>
    <property type="match status" value="1"/>
</dbReference>
<evidence type="ECO:0000313" key="2">
    <source>
        <dbReference type="EMBL" id="TGL04739.1"/>
    </source>
</evidence>
<proteinExistence type="predicted"/>
<reference evidence="2 3" key="1">
    <citation type="journal article" date="2019" name="PLoS Negl. Trop. Dis.">
        <title>Revisiting the worldwide diversity of Leptospira species in the environment.</title>
        <authorList>
            <person name="Vincent A.T."/>
            <person name="Schiettekatte O."/>
            <person name="Bourhy P."/>
            <person name="Veyrier F.J."/>
            <person name="Picardeau M."/>
        </authorList>
    </citation>
    <scope>NUCLEOTIDE SEQUENCE [LARGE SCALE GENOMIC DNA]</scope>
    <source>
        <strain evidence="2 3">201800273</strain>
    </source>
</reference>
<organism evidence="2 3">
    <name type="scientific">Leptospira bouyouniensis</name>
    <dbReference type="NCBI Taxonomy" id="2484911"/>
    <lineage>
        <taxon>Bacteria</taxon>
        <taxon>Pseudomonadati</taxon>
        <taxon>Spirochaetota</taxon>
        <taxon>Spirochaetia</taxon>
        <taxon>Leptospirales</taxon>
        <taxon>Leptospiraceae</taxon>
        <taxon>Leptospira</taxon>
    </lineage>
</organism>
<gene>
    <name evidence="2" type="ORF">EHQ43_10615</name>
</gene>
<dbReference type="EMBL" id="RQFT01000010">
    <property type="protein sequence ID" value="TGL04739.1"/>
    <property type="molecule type" value="Genomic_DNA"/>
</dbReference>
<protein>
    <submittedName>
        <fullName evidence="2">NAD(P)-dependent alcohol dehydrogenase</fullName>
    </submittedName>
</protein>
<dbReference type="Gene3D" id="3.40.50.720">
    <property type="entry name" value="NAD(P)-binding Rossmann-like Domain"/>
    <property type="match status" value="1"/>
</dbReference>
<dbReference type="Proteomes" id="UP000297641">
    <property type="component" value="Unassembled WGS sequence"/>
</dbReference>
<evidence type="ECO:0000313" key="3">
    <source>
        <dbReference type="Proteomes" id="UP000297641"/>
    </source>
</evidence>
<dbReference type="GO" id="GO:0016491">
    <property type="term" value="F:oxidoreductase activity"/>
    <property type="evidence" value="ECO:0007669"/>
    <property type="project" value="InterPro"/>
</dbReference>
<dbReference type="SUPFAM" id="SSF51735">
    <property type="entry name" value="NAD(P)-binding Rossmann-fold domains"/>
    <property type="match status" value="1"/>
</dbReference>
<evidence type="ECO:0000259" key="1">
    <source>
        <dbReference type="SMART" id="SM00829"/>
    </source>
</evidence>
<dbReference type="InterPro" id="IPR020843">
    <property type="entry name" value="ER"/>
</dbReference>
<dbReference type="SUPFAM" id="SSF50129">
    <property type="entry name" value="GroES-like"/>
    <property type="match status" value="1"/>
</dbReference>
<accession>A0A7I0HRB0</accession>
<dbReference type="CDD" id="cd08267">
    <property type="entry name" value="MDR1"/>
    <property type="match status" value="1"/>
</dbReference>
<dbReference type="RefSeq" id="WP_135771193.1">
    <property type="nucleotide sequence ID" value="NZ_RQFT01000010.1"/>
</dbReference>
<dbReference type="Pfam" id="PF13602">
    <property type="entry name" value="ADH_zinc_N_2"/>
    <property type="match status" value="1"/>
</dbReference>
<dbReference type="SMART" id="SM00829">
    <property type="entry name" value="PKS_ER"/>
    <property type="match status" value="1"/>
</dbReference>
<dbReference type="PANTHER" id="PTHR44013">
    <property type="entry name" value="ZINC-TYPE ALCOHOL DEHYDROGENASE-LIKE PROTEIN C16A3.02C"/>
    <property type="match status" value="1"/>
</dbReference>
<dbReference type="InterPro" id="IPR011032">
    <property type="entry name" value="GroES-like_sf"/>
</dbReference>
<name>A0A7I0HRB0_9LEPT</name>
<dbReference type="AlphaFoldDB" id="A0A7I0HRB0"/>
<dbReference type="InterPro" id="IPR052733">
    <property type="entry name" value="Chloroplast_QOR"/>
</dbReference>
<dbReference type="InterPro" id="IPR013154">
    <property type="entry name" value="ADH-like_N"/>
</dbReference>
<dbReference type="PANTHER" id="PTHR44013:SF1">
    <property type="entry name" value="ZINC-TYPE ALCOHOL DEHYDROGENASE-LIKE PROTEIN C16A3.02C"/>
    <property type="match status" value="1"/>
</dbReference>
<feature type="domain" description="Enoyl reductase (ER)" evidence="1">
    <location>
        <begin position="26"/>
        <end position="331"/>
    </location>
</feature>
<dbReference type="Pfam" id="PF08240">
    <property type="entry name" value="ADH_N"/>
    <property type="match status" value="1"/>
</dbReference>
<sequence length="336" mass="37440">MTNLHCKSFSVPGVYLLRVITNRKYGPPEVLKLEEWEIPIPKDDQIRVRIIKTAVNSGDWRLRKPDPKIVRLFFGIFKPRSVILGISFSGIVDQVGKNVSSYQVGDRVLGSPGMKLGTYSEYICVSEKAIITKLPVKMSFAEGACISFGGLTALDFIKRCQIKTNDSIVVYGASSSVGTAIIQLAKHFGAHVTAVCSKGNFDLVKSIGANEVYDYEFFLSQTNPKQYDVVFECVGKTEIESNLAFLKKGGNLVLVGATFRQMWDALWISIFKRIKIHFGPIKETIENLNFLITLANLGKYKVVIDRSYALDAMVEAHRYVEAGHKKGNVVIDVTQE</sequence>